<dbReference type="InterPro" id="IPR006015">
    <property type="entry name" value="Universal_stress_UspA"/>
</dbReference>
<evidence type="ECO:0000313" key="4">
    <source>
        <dbReference type="Proteomes" id="UP000646579"/>
    </source>
</evidence>
<dbReference type="PANTHER" id="PTHR46268">
    <property type="entry name" value="STRESS RESPONSE PROTEIN NHAX"/>
    <property type="match status" value="1"/>
</dbReference>
<comment type="caution">
    <text evidence="3">The sequence shown here is derived from an EMBL/GenBank/DDBJ whole genome shotgun (WGS) entry which is preliminary data.</text>
</comment>
<dbReference type="AlphaFoldDB" id="A0A918VS87"/>
<organism evidence="3 4">
    <name type="scientific">Devosia pacifica</name>
    <dbReference type="NCBI Taxonomy" id="1335967"/>
    <lineage>
        <taxon>Bacteria</taxon>
        <taxon>Pseudomonadati</taxon>
        <taxon>Pseudomonadota</taxon>
        <taxon>Alphaproteobacteria</taxon>
        <taxon>Hyphomicrobiales</taxon>
        <taxon>Devosiaceae</taxon>
        <taxon>Devosia</taxon>
    </lineage>
</organism>
<dbReference type="RefSeq" id="WP_189424236.1">
    <property type="nucleotide sequence ID" value="NZ_BMZE01000001.1"/>
</dbReference>
<name>A0A918VS87_9HYPH</name>
<accession>A0A918VS87</accession>
<keyword evidence="4" id="KW-1185">Reference proteome</keyword>
<dbReference type="EMBL" id="BMZE01000001">
    <property type="protein sequence ID" value="GHA18110.1"/>
    <property type="molecule type" value="Genomic_DNA"/>
</dbReference>
<feature type="domain" description="UspA" evidence="2">
    <location>
        <begin position="202"/>
        <end position="283"/>
    </location>
</feature>
<gene>
    <name evidence="3" type="ORF">GCM10007989_11730</name>
</gene>
<reference evidence="3" key="2">
    <citation type="submission" date="2020-09" db="EMBL/GenBank/DDBJ databases">
        <authorList>
            <person name="Sun Q."/>
            <person name="Kim S."/>
        </authorList>
    </citation>
    <scope>NUCLEOTIDE SEQUENCE</scope>
    <source>
        <strain evidence="3">KCTC 32437</strain>
    </source>
</reference>
<dbReference type="SUPFAM" id="SSF52402">
    <property type="entry name" value="Adenine nucleotide alpha hydrolases-like"/>
    <property type="match status" value="2"/>
</dbReference>
<sequence length="283" mass="30906">MKLIAFIDGSTYSESVLDYAAWVSERTDAQAEIVHVIGRRETSTPPVSFSGSLEAGAHQHLLEELSKHDEQRARLAQQRGRLLVDSAVERLQEAGLKEVAARLRTGDIVEAVQDMESGADMIMIGKRGEAADFAKLHLGSNLERVARVSTKPVFVANRKFKPIERFLIAFDGGASVMKAINHIATSKLFAGLPCTMISAGRETQDMRGKLEAAAGVLRSSGFEVQTLIEEGQPEEVISRHTEASGIDLLVMGAYSHSRVRSLFIGSTTAEMVRSVLIPVMLFR</sequence>
<reference evidence="3" key="1">
    <citation type="journal article" date="2014" name="Int. J. Syst. Evol. Microbiol.">
        <title>Complete genome sequence of Corynebacterium casei LMG S-19264T (=DSM 44701T), isolated from a smear-ripened cheese.</title>
        <authorList>
            <consortium name="US DOE Joint Genome Institute (JGI-PGF)"/>
            <person name="Walter F."/>
            <person name="Albersmeier A."/>
            <person name="Kalinowski J."/>
            <person name="Ruckert C."/>
        </authorList>
    </citation>
    <scope>NUCLEOTIDE SEQUENCE</scope>
    <source>
        <strain evidence="3">KCTC 32437</strain>
    </source>
</reference>
<feature type="domain" description="UspA" evidence="2">
    <location>
        <begin position="3"/>
        <end position="155"/>
    </location>
</feature>
<proteinExistence type="inferred from homology"/>
<protein>
    <submittedName>
        <fullName evidence="3">Universal stress protein UspA</fullName>
    </submittedName>
</protein>
<dbReference type="CDD" id="cd00293">
    <property type="entry name" value="USP-like"/>
    <property type="match status" value="2"/>
</dbReference>
<evidence type="ECO:0000313" key="3">
    <source>
        <dbReference type="EMBL" id="GHA18110.1"/>
    </source>
</evidence>
<comment type="similarity">
    <text evidence="1">Belongs to the universal stress protein A family.</text>
</comment>
<dbReference type="PANTHER" id="PTHR46268:SF6">
    <property type="entry name" value="UNIVERSAL STRESS PROTEIN UP12"/>
    <property type="match status" value="1"/>
</dbReference>
<dbReference type="Proteomes" id="UP000646579">
    <property type="component" value="Unassembled WGS sequence"/>
</dbReference>
<evidence type="ECO:0000256" key="1">
    <source>
        <dbReference type="ARBA" id="ARBA00008791"/>
    </source>
</evidence>
<dbReference type="InterPro" id="IPR006016">
    <property type="entry name" value="UspA"/>
</dbReference>
<dbReference type="Pfam" id="PF00582">
    <property type="entry name" value="Usp"/>
    <property type="match status" value="2"/>
</dbReference>
<dbReference type="PRINTS" id="PR01438">
    <property type="entry name" value="UNVRSLSTRESS"/>
</dbReference>
<dbReference type="Gene3D" id="3.40.50.12370">
    <property type="match status" value="1"/>
</dbReference>
<evidence type="ECO:0000259" key="2">
    <source>
        <dbReference type="Pfam" id="PF00582"/>
    </source>
</evidence>